<dbReference type="Proteomes" id="UP000694397">
    <property type="component" value="Chromosome 19"/>
</dbReference>
<dbReference type="SMART" id="SM00198">
    <property type="entry name" value="SCP"/>
    <property type="match status" value="1"/>
</dbReference>
<dbReference type="PANTHER" id="PTHR10334">
    <property type="entry name" value="CYSTEINE-RICH SECRETORY PROTEIN-RELATED"/>
    <property type="match status" value="1"/>
</dbReference>
<reference evidence="9" key="3">
    <citation type="submission" date="2025-09" db="UniProtKB">
        <authorList>
            <consortium name="Ensembl"/>
        </authorList>
    </citation>
    <scope>IDENTIFICATION</scope>
</reference>
<name>A0A8C9QPV3_SCLFO</name>
<keyword evidence="6" id="KW-0325">Glycoprotein</keyword>
<dbReference type="AlphaFoldDB" id="A0A8C9QPV3"/>
<gene>
    <name evidence="9" type="primary">R3HDML</name>
    <name evidence="9" type="synonym">r3hdml</name>
</gene>
<keyword evidence="4" id="KW-0646">Protease inhibitor</keyword>
<dbReference type="Pfam" id="PF00188">
    <property type="entry name" value="CAP"/>
    <property type="match status" value="1"/>
</dbReference>
<dbReference type="Ensembl" id="ENSSFOT00015000318.2">
    <property type="protein sequence ID" value="ENSSFOP00015000291.1"/>
    <property type="gene ID" value="ENSSFOG00015000276.2"/>
</dbReference>
<evidence type="ECO:0000256" key="1">
    <source>
        <dbReference type="ARBA" id="ARBA00004613"/>
    </source>
</evidence>
<dbReference type="FunFam" id="3.40.33.10:FF:000003">
    <property type="entry name" value="Peptidase inhibitor 15"/>
    <property type="match status" value="1"/>
</dbReference>
<evidence type="ECO:0000256" key="3">
    <source>
        <dbReference type="ARBA" id="ARBA00022525"/>
    </source>
</evidence>
<organism evidence="9 10">
    <name type="scientific">Scleropages formosus</name>
    <name type="common">Asian bonytongue</name>
    <name type="synonym">Osteoglossum formosum</name>
    <dbReference type="NCBI Taxonomy" id="113540"/>
    <lineage>
        <taxon>Eukaryota</taxon>
        <taxon>Metazoa</taxon>
        <taxon>Chordata</taxon>
        <taxon>Craniata</taxon>
        <taxon>Vertebrata</taxon>
        <taxon>Euteleostomi</taxon>
        <taxon>Actinopterygii</taxon>
        <taxon>Neopterygii</taxon>
        <taxon>Teleostei</taxon>
        <taxon>Osteoglossocephala</taxon>
        <taxon>Osteoglossomorpha</taxon>
        <taxon>Osteoglossiformes</taxon>
        <taxon>Osteoglossidae</taxon>
        <taxon>Scleropages</taxon>
    </lineage>
</organism>
<dbReference type="KEGG" id="sfm:108932541"/>
<keyword evidence="3" id="KW-0964">Secreted</keyword>
<dbReference type="GO" id="GO:0030414">
    <property type="term" value="F:peptidase inhibitor activity"/>
    <property type="evidence" value="ECO:0007669"/>
    <property type="project" value="UniProtKB-KW"/>
</dbReference>
<evidence type="ECO:0000256" key="7">
    <source>
        <dbReference type="SAM" id="SignalP"/>
    </source>
</evidence>
<dbReference type="CTD" id="140902"/>
<feature type="domain" description="SCP" evidence="8">
    <location>
        <begin position="68"/>
        <end position="212"/>
    </location>
</feature>
<feature type="signal peptide" evidence="7">
    <location>
        <begin position="1"/>
        <end position="26"/>
    </location>
</feature>
<proteinExistence type="inferred from homology"/>
<dbReference type="SUPFAM" id="SSF55797">
    <property type="entry name" value="PR-1-like"/>
    <property type="match status" value="1"/>
</dbReference>
<reference evidence="9" key="2">
    <citation type="submission" date="2025-08" db="UniProtKB">
        <authorList>
            <consortium name="Ensembl"/>
        </authorList>
    </citation>
    <scope>IDENTIFICATION</scope>
</reference>
<evidence type="ECO:0000313" key="9">
    <source>
        <dbReference type="Ensembl" id="ENSSFOP00015000291.1"/>
    </source>
</evidence>
<feature type="chain" id="PRO_5034014715" evidence="7">
    <location>
        <begin position="27"/>
        <end position="250"/>
    </location>
</feature>
<sequence>MKPLQVMQTIILTGILWVMPFTGSVAVPANTTDCPRSVAAGTAMDRELRNPPEVSIPRGRRKRYISSRDMSSLLDYHNRVRSQVFPPAANMECMVWDERLAKSAESWAAQCVWEHGPPHAVRFMGQNLSINSGRYRSVVDLVRSWHDERHSFSYPDQCSGSVCSHYTQMVWASSNRIGCAINRCSSMNVYGSTWRHVVFLVCNYSVKGNWVGEAPYKIGRPCSACPPSYGGSCSRNLCSFSFKSNKIAWF</sequence>
<dbReference type="InterPro" id="IPR035940">
    <property type="entry name" value="CAP_sf"/>
</dbReference>
<dbReference type="GeneTree" id="ENSGT00940000161086"/>
<dbReference type="OrthoDB" id="414826at2759"/>
<dbReference type="RefSeq" id="XP_018604516.1">
    <property type="nucleotide sequence ID" value="XM_018749000.2"/>
</dbReference>
<evidence type="ECO:0000256" key="6">
    <source>
        <dbReference type="ARBA" id="ARBA00023180"/>
    </source>
</evidence>
<evidence type="ECO:0000313" key="10">
    <source>
        <dbReference type="Proteomes" id="UP000694397"/>
    </source>
</evidence>
<evidence type="ECO:0000256" key="5">
    <source>
        <dbReference type="ARBA" id="ARBA00022729"/>
    </source>
</evidence>
<comment type="subcellular location">
    <subcellularLocation>
        <location evidence="1">Secreted</location>
    </subcellularLocation>
</comment>
<dbReference type="Gene3D" id="3.40.33.10">
    <property type="entry name" value="CAP"/>
    <property type="match status" value="1"/>
</dbReference>
<dbReference type="GeneID" id="108932541"/>
<dbReference type="PRINTS" id="PR00837">
    <property type="entry name" value="V5TPXLIKE"/>
</dbReference>
<keyword evidence="5 7" id="KW-0732">Signal</keyword>
<dbReference type="GO" id="GO:0005576">
    <property type="term" value="C:extracellular region"/>
    <property type="evidence" value="ECO:0007669"/>
    <property type="project" value="UniProtKB-SubCell"/>
</dbReference>
<accession>A0A8C9QPV3</accession>
<evidence type="ECO:0000256" key="4">
    <source>
        <dbReference type="ARBA" id="ARBA00022690"/>
    </source>
</evidence>
<dbReference type="InterPro" id="IPR001283">
    <property type="entry name" value="CRISP-related"/>
</dbReference>
<protein>
    <submittedName>
        <fullName evidence="9">R3H domain containing like</fullName>
    </submittedName>
</protein>
<evidence type="ECO:0000259" key="8">
    <source>
        <dbReference type="SMART" id="SM00198"/>
    </source>
</evidence>
<reference evidence="9 10" key="1">
    <citation type="submission" date="2019-04" db="EMBL/GenBank/DDBJ databases">
        <authorList>
            <consortium name="Wellcome Sanger Institute Data Sharing"/>
        </authorList>
    </citation>
    <scope>NUCLEOTIDE SEQUENCE [LARGE SCALE GENOMIC DNA]</scope>
</reference>
<evidence type="ECO:0000256" key="2">
    <source>
        <dbReference type="ARBA" id="ARBA00009923"/>
    </source>
</evidence>
<comment type="similarity">
    <text evidence="2">Belongs to the CRISP family.</text>
</comment>
<keyword evidence="10" id="KW-1185">Reference proteome</keyword>
<dbReference type="InterPro" id="IPR014044">
    <property type="entry name" value="CAP_dom"/>
</dbReference>